<sequence length="556" mass="64322">MFPQKHAFGYTYLLCGFPISPTCTAADGNEVRDGEDQIMGSWWLRIRAEDYLERGYGALGFYGKLKLFLRGQCVEDREWSYAYLVTAPRFFSYSFNPVSFWYIYNREHELKKMILEVNNTFGERRMYLLDGFCPPRTPESEGSSPDMTKTKFTDTWMKDFHVSPFNSRKGSYSLKAANPFPSPRYPEPAIDSTITMKSSKDHAKLVARIYTTGKPLDPARLGVLATLRFVAGWWWVGFMTFPRILKEAFKLYFWRSLRVWFRPEVLSSSVGRIPTNAEDALQNIFKDYLNHLVQRSSVPFSINLHTAIPDRPRQIVATTLQHGGEISTNNLDIRILTPAFYSRFVHYSHTWEAFDRECTFTDEKNRTLWISHPELLPFLLPNPRDLESEADEGLVKRSPLDELRWKLLKKLRCPPAEPAYPVTPKSADFNVNDIRAMPYSELDRFVRGPGGRAYSGFYRRTVTKLFLAQRFTFGFPEVVDILDFFLRLLLCWFGSRKLVSWAQMVEKHSLDWRSSDPKGSLVLGALGRAEIGLWWLTALTIYVCGCHLYGLLKGCK</sequence>
<proteinExistence type="predicted"/>
<dbReference type="PANTHER" id="PTHR33973:SF4">
    <property type="entry name" value="OS07G0153300 PROTEIN"/>
    <property type="match status" value="1"/>
</dbReference>
<evidence type="ECO:0000313" key="2">
    <source>
        <dbReference type="EMBL" id="KAF2249721.1"/>
    </source>
</evidence>
<accession>A0A6A6IH26</accession>
<dbReference type="EMBL" id="ML987194">
    <property type="protein sequence ID" value="KAF2249721.1"/>
    <property type="molecule type" value="Genomic_DNA"/>
</dbReference>
<dbReference type="InterPro" id="IPR010775">
    <property type="entry name" value="DUF1365"/>
</dbReference>
<gene>
    <name evidence="2" type="ORF">BU26DRAFT_563618</name>
</gene>
<evidence type="ECO:0008006" key="4">
    <source>
        <dbReference type="Google" id="ProtNLM"/>
    </source>
</evidence>
<dbReference type="PANTHER" id="PTHR33973">
    <property type="entry name" value="OS07G0153300 PROTEIN"/>
    <property type="match status" value="1"/>
</dbReference>
<dbReference type="Proteomes" id="UP000800094">
    <property type="component" value="Unassembled WGS sequence"/>
</dbReference>
<dbReference type="AlphaFoldDB" id="A0A6A6IH26"/>
<reference evidence="2" key="1">
    <citation type="journal article" date="2020" name="Stud. Mycol.">
        <title>101 Dothideomycetes genomes: a test case for predicting lifestyles and emergence of pathogens.</title>
        <authorList>
            <person name="Haridas S."/>
            <person name="Albert R."/>
            <person name="Binder M."/>
            <person name="Bloem J."/>
            <person name="Labutti K."/>
            <person name="Salamov A."/>
            <person name="Andreopoulos B."/>
            <person name="Baker S."/>
            <person name="Barry K."/>
            <person name="Bills G."/>
            <person name="Bluhm B."/>
            <person name="Cannon C."/>
            <person name="Castanera R."/>
            <person name="Culley D."/>
            <person name="Daum C."/>
            <person name="Ezra D."/>
            <person name="Gonzalez J."/>
            <person name="Henrissat B."/>
            <person name="Kuo A."/>
            <person name="Liang C."/>
            <person name="Lipzen A."/>
            <person name="Lutzoni F."/>
            <person name="Magnuson J."/>
            <person name="Mondo S."/>
            <person name="Nolan M."/>
            <person name="Ohm R."/>
            <person name="Pangilinan J."/>
            <person name="Park H.-J."/>
            <person name="Ramirez L."/>
            <person name="Alfaro M."/>
            <person name="Sun H."/>
            <person name="Tritt A."/>
            <person name="Yoshinaga Y."/>
            <person name="Zwiers L.-H."/>
            <person name="Turgeon B."/>
            <person name="Goodwin S."/>
            <person name="Spatafora J."/>
            <person name="Crous P."/>
            <person name="Grigoriev I."/>
        </authorList>
    </citation>
    <scope>NUCLEOTIDE SEQUENCE</scope>
    <source>
        <strain evidence="2">CBS 122368</strain>
    </source>
</reference>
<evidence type="ECO:0000256" key="1">
    <source>
        <dbReference type="SAM" id="Phobius"/>
    </source>
</evidence>
<dbReference type="GeneID" id="54586517"/>
<keyword evidence="1" id="KW-0812">Transmembrane</keyword>
<dbReference type="RefSeq" id="XP_033684725.1">
    <property type="nucleotide sequence ID" value="XM_033833187.1"/>
</dbReference>
<keyword evidence="1" id="KW-1133">Transmembrane helix</keyword>
<organism evidence="2 3">
    <name type="scientific">Trematosphaeria pertusa</name>
    <dbReference type="NCBI Taxonomy" id="390896"/>
    <lineage>
        <taxon>Eukaryota</taxon>
        <taxon>Fungi</taxon>
        <taxon>Dikarya</taxon>
        <taxon>Ascomycota</taxon>
        <taxon>Pezizomycotina</taxon>
        <taxon>Dothideomycetes</taxon>
        <taxon>Pleosporomycetidae</taxon>
        <taxon>Pleosporales</taxon>
        <taxon>Massarineae</taxon>
        <taxon>Trematosphaeriaceae</taxon>
        <taxon>Trematosphaeria</taxon>
    </lineage>
</organism>
<name>A0A6A6IH26_9PLEO</name>
<keyword evidence="3" id="KW-1185">Reference proteome</keyword>
<dbReference type="OrthoDB" id="3340520at2759"/>
<dbReference type="Pfam" id="PF07103">
    <property type="entry name" value="DUF1365"/>
    <property type="match status" value="1"/>
</dbReference>
<feature type="transmembrane region" description="Helical" evidence="1">
    <location>
        <begin position="533"/>
        <end position="552"/>
    </location>
</feature>
<protein>
    <recommendedName>
        <fullName evidence="4">DUF1365-domain-containing protein</fullName>
    </recommendedName>
</protein>
<evidence type="ECO:0000313" key="3">
    <source>
        <dbReference type="Proteomes" id="UP000800094"/>
    </source>
</evidence>
<keyword evidence="1" id="KW-0472">Membrane</keyword>